<evidence type="ECO:0000259" key="7">
    <source>
        <dbReference type="PROSITE" id="PS50110"/>
    </source>
</evidence>
<dbReference type="Proteomes" id="UP000272528">
    <property type="component" value="Chromosome"/>
</dbReference>
<name>A0A3Q8X1H4_9BACL</name>
<evidence type="ECO:0000259" key="6">
    <source>
        <dbReference type="PROSITE" id="PS01124"/>
    </source>
</evidence>
<dbReference type="EMBL" id="CP034437">
    <property type="protein sequence ID" value="AZN38250.1"/>
    <property type="molecule type" value="Genomic_DNA"/>
</dbReference>
<feature type="compositionally biased region" description="Basic and acidic residues" evidence="5">
    <location>
        <begin position="478"/>
        <end position="488"/>
    </location>
</feature>
<dbReference type="Gene3D" id="1.10.10.60">
    <property type="entry name" value="Homeodomain-like"/>
    <property type="match status" value="2"/>
</dbReference>
<evidence type="ECO:0000256" key="3">
    <source>
        <dbReference type="ARBA" id="ARBA00023163"/>
    </source>
</evidence>
<dbReference type="InterPro" id="IPR020449">
    <property type="entry name" value="Tscrpt_reg_AraC-type_HTH"/>
</dbReference>
<dbReference type="InterPro" id="IPR018060">
    <property type="entry name" value="HTH_AraC"/>
</dbReference>
<dbReference type="GO" id="GO:0000160">
    <property type="term" value="P:phosphorelay signal transduction system"/>
    <property type="evidence" value="ECO:0007669"/>
    <property type="project" value="InterPro"/>
</dbReference>
<dbReference type="PROSITE" id="PS00041">
    <property type="entry name" value="HTH_ARAC_FAMILY_1"/>
    <property type="match status" value="1"/>
</dbReference>
<dbReference type="GO" id="GO:0003700">
    <property type="term" value="F:DNA-binding transcription factor activity"/>
    <property type="evidence" value="ECO:0007669"/>
    <property type="project" value="InterPro"/>
</dbReference>
<keyword evidence="1" id="KW-0805">Transcription regulation</keyword>
<dbReference type="InterPro" id="IPR009057">
    <property type="entry name" value="Homeodomain-like_sf"/>
</dbReference>
<dbReference type="AlphaFoldDB" id="A0A3Q8X1H4"/>
<dbReference type="Pfam" id="PF12833">
    <property type="entry name" value="HTH_18"/>
    <property type="match status" value="1"/>
</dbReference>
<evidence type="ECO:0000256" key="5">
    <source>
        <dbReference type="SAM" id="MobiDB-lite"/>
    </source>
</evidence>
<dbReference type="SUPFAM" id="SSF52172">
    <property type="entry name" value="CheY-like"/>
    <property type="match status" value="1"/>
</dbReference>
<feature type="domain" description="Response regulatory" evidence="7">
    <location>
        <begin position="34"/>
        <end position="151"/>
    </location>
</feature>
<feature type="modified residue" description="4-aspartylphosphate" evidence="4">
    <location>
        <position position="86"/>
    </location>
</feature>
<dbReference type="SMART" id="SM00342">
    <property type="entry name" value="HTH_ARAC"/>
    <property type="match status" value="1"/>
</dbReference>
<dbReference type="KEGG" id="palb:EJC50_00095"/>
<dbReference type="InterPro" id="IPR018062">
    <property type="entry name" value="HTH_AraC-typ_CS"/>
</dbReference>
<keyword evidence="9" id="KW-1185">Reference proteome</keyword>
<evidence type="ECO:0000313" key="8">
    <source>
        <dbReference type="EMBL" id="AZN38250.1"/>
    </source>
</evidence>
<feature type="region of interest" description="Disordered" evidence="5">
    <location>
        <begin position="478"/>
        <end position="503"/>
    </location>
</feature>
<dbReference type="Gene3D" id="3.40.50.2300">
    <property type="match status" value="1"/>
</dbReference>
<dbReference type="InterPro" id="IPR011006">
    <property type="entry name" value="CheY-like_superfamily"/>
</dbReference>
<feature type="domain" description="HTH araC/xylS-type" evidence="6">
    <location>
        <begin position="387"/>
        <end position="488"/>
    </location>
</feature>
<keyword evidence="4" id="KW-0597">Phosphoprotein</keyword>
<keyword evidence="3" id="KW-0804">Transcription</keyword>
<proteinExistence type="predicted"/>
<dbReference type="CDD" id="cd17536">
    <property type="entry name" value="REC_YesN-like"/>
    <property type="match status" value="1"/>
</dbReference>
<organism evidence="8 9">
    <name type="scientific">Paenibacillus albus</name>
    <dbReference type="NCBI Taxonomy" id="2495582"/>
    <lineage>
        <taxon>Bacteria</taxon>
        <taxon>Bacillati</taxon>
        <taxon>Bacillota</taxon>
        <taxon>Bacilli</taxon>
        <taxon>Bacillales</taxon>
        <taxon>Paenibacillaceae</taxon>
        <taxon>Paenibacillus</taxon>
    </lineage>
</organism>
<dbReference type="PANTHER" id="PTHR43280:SF2">
    <property type="entry name" value="HTH-TYPE TRANSCRIPTIONAL REGULATOR EXSA"/>
    <property type="match status" value="1"/>
</dbReference>
<dbReference type="PROSITE" id="PS01124">
    <property type="entry name" value="HTH_ARAC_FAMILY_2"/>
    <property type="match status" value="1"/>
</dbReference>
<sequence>MARAPVCELRASLARDFDYDTHPEGHRRRIGMIRAILVDDEHIVRKGLLHILPWDKHGMEVMADFEGGEQALAWMEKESVDLLVTDLSMPGLSGFDLMRIVKEKHPHTETAILTCHQDFQYVQDALRLGAIDYIVKTELDDDKLDRLFGRIASQLAAKEEKPASLQPAAAPLGKTTSLLMPLAPDCKVQELYAQPALKDRPLEGLPGGAWFTEELAFEPAGESAEKLQGRWVVFCLHHVQTRDRSRLKTLLETYVRRHSFYVLEHTETVAAIHDSMQEVLLWESKQPREDWLRMWRSFDWLYQDELWEKLQSEIAEQRPEPNRIAETVHQTVWAWRSMLRWNDRFRLLEEAGGLRTWTDWSDWLQRVRRSVRGMLDQNNGIDKDIMTRIIQSIEWSLMRMNDGITQEEAAAEVHLSRGYFSDCFKRTTGATYNDYMRLLRMDQAKRLLMHTDLAVQDIAASCGFADESYFRKLFRQETGKAPKAYREEETGDSPLKRWPPAAR</sequence>
<dbReference type="InterPro" id="IPR001789">
    <property type="entry name" value="Sig_transdc_resp-reg_receiver"/>
</dbReference>
<dbReference type="OrthoDB" id="1769137at2"/>
<evidence type="ECO:0000313" key="9">
    <source>
        <dbReference type="Proteomes" id="UP000272528"/>
    </source>
</evidence>
<dbReference type="SUPFAM" id="SSF46689">
    <property type="entry name" value="Homeodomain-like"/>
    <property type="match status" value="1"/>
</dbReference>
<dbReference type="GO" id="GO:0043565">
    <property type="term" value="F:sequence-specific DNA binding"/>
    <property type="evidence" value="ECO:0007669"/>
    <property type="project" value="InterPro"/>
</dbReference>
<keyword evidence="2" id="KW-0238">DNA-binding</keyword>
<gene>
    <name evidence="8" type="ORF">EJC50_00095</name>
</gene>
<dbReference type="PRINTS" id="PR00032">
    <property type="entry name" value="HTHARAC"/>
</dbReference>
<evidence type="ECO:0000256" key="1">
    <source>
        <dbReference type="ARBA" id="ARBA00023015"/>
    </source>
</evidence>
<evidence type="ECO:0000256" key="2">
    <source>
        <dbReference type="ARBA" id="ARBA00023125"/>
    </source>
</evidence>
<dbReference type="Pfam" id="PF00072">
    <property type="entry name" value="Response_reg"/>
    <property type="match status" value="1"/>
</dbReference>
<dbReference type="SMART" id="SM00448">
    <property type="entry name" value="REC"/>
    <property type="match status" value="1"/>
</dbReference>
<reference evidence="9" key="1">
    <citation type="submission" date="2018-12" db="EMBL/GenBank/DDBJ databases">
        <title>Genome sequence of Peanibacillus sp.</title>
        <authorList>
            <person name="Subramani G."/>
            <person name="Srinivasan S."/>
            <person name="Kim M.K."/>
        </authorList>
    </citation>
    <scope>NUCLEOTIDE SEQUENCE [LARGE SCALE GENOMIC DNA]</scope>
    <source>
        <strain evidence="9">18JY67-1</strain>
    </source>
</reference>
<evidence type="ECO:0000256" key="4">
    <source>
        <dbReference type="PROSITE-ProRule" id="PRU00169"/>
    </source>
</evidence>
<accession>A0A3Q8X1H4</accession>
<protein>
    <submittedName>
        <fullName evidence="8">Response regulator</fullName>
    </submittedName>
</protein>
<dbReference type="PANTHER" id="PTHR43280">
    <property type="entry name" value="ARAC-FAMILY TRANSCRIPTIONAL REGULATOR"/>
    <property type="match status" value="1"/>
</dbReference>
<dbReference type="PROSITE" id="PS50110">
    <property type="entry name" value="RESPONSE_REGULATORY"/>
    <property type="match status" value="1"/>
</dbReference>